<evidence type="ECO:0000256" key="7">
    <source>
        <dbReference type="ARBA" id="ARBA00029853"/>
    </source>
</evidence>
<gene>
    <name evidence="10" type="ORF">CTEN210_06858</name>
</gene>
<dbReference type="EC" id="4.4.1.1" evidence="4"/>
<dbReference type="GO" id="GO:0005737">
    <property type="term" value="C:cytoplasm"/>
    <property type="evidence" value="ECO:0007669"/>
    <property type="project" value="TreeGrafter"/>
</dbReference>
<keyword evidence="6" id="KW-0028">Amino-acid biosynthesis</keyword>
<comment type="caution">
    <text evidence="10">The sequence shown here is derived from an EMBL/GenBank/DDBJ whole genome shotgun (WGS) entry which is preliminary data.</text>
</comment>
<dbReference type="SUPFAM" id="SSF53383">
    <property type="entry name" value="PLP-dependent transferases"/>
    <property type="match status" value="1"/>
</dbReference>
<evidence type="ECO:0000256" key="8">
    <source>
        <dbReference type="SAM" id="MobiDB-lite"/>
    </source>
</evidence>
<dbReference type="GO" id="GO:0030170">
    <property type="term" value="F:pyridoxal phosphate binding"/>
    <property type="evidence" value="ECO:0007669"/>
    <property type="project" value="InterPro"/>
</dbReference>
<dbReference type="Pfam" id="PF01053">
    <property type="entry name" value="Cys_Met_Meta_PP"/>
    <property type="match status" value="1"/>
</dbReference>
<comment type="cofactor">
    <cofactor evidence="1">
        <name>pyridoxal 5'-phosphate</name>
        <dbReference type="ChEBI" id="CHEBI:597326"/>
    </cofactor>
</comment>
<feature type="transmembrane region" description="Helical" evidence="9">
    <location>
        <begin position="21"/>
        <end position="43"/>
    </location>
</feature>
<feature type="region of interest" description="Disordered" evidence="8">
    <location>
        <begin position="52"/>
        <end position="81"/>
    </location>
</feature>
<comment type="similarity">
    <text evidence="3">Belongs to the trans-sulfuration enzymes family.</text>
</comment>
<evidence type="ECO:0000256" key="5">
    <source>
        <dbReference type="ARBA" id="ARBA00022898"/>
    </source>
</evidence>
<feature type="compositionally biased region" description="Polar residues" evidence="8">
    <location>
        <begin position="193"/>
        <end position="202"/>
    </location>
</feature>
<feature type="compositionally biased region" description="Polar residues" evidence="8">
    <location>
        <begin position="59"/>
        <end position="80"/>
    </location>
</feature>
<dbReference type="AlphaFoldDB" id="A0AAD3CQM9"/>
<evidence type="ECO:0000256" key="6">
    <source>
        <dbReference type="ARBA" id="ARBA00023192"/>
    </source>
</evidence>
<dbReference type="PANTHER" id="PTHR11808:SF15">
    <property type="entry name" value="CYSTATHIONINE GAMMA-LYASE"/>
    <property type="match status" value="1"/>
</dbReference>
<evidence type="ECO:0000256" key="2">
    <source>
        <dbReference type="ARBA" id="ARBA00005038"/>
    </source>
</evidence>
<evidence type="ECO:0000256" key="1">
    <source>
        <dbReference type="ARBA" id="ARBA00001933"/>
    </source>
</evidence>
<reference evidence="10 11" key="1">
    <citation type="journal article" date="2021" name="Sci. Rep.">
        <title>The genome of the diatom Chaetoceros tenuissimus carries an ancient integrated fragment of an extant virus.</title>
        <authorList>
            <person name="Hongo Y."/>
            <person name="Kimura K."/>
            <person name="Takaki Y."/>
            <person name="Yoshida Y."/>
            <person name="Baba S."/>
            <person name="Kobayashi G."/>
            <person name="Nagasaki K."/>
            <person name="Hano T."/>
            <person name="Tomaru Y."/>
        </authorList>
    </citation>
    <scope>NUCLEOTIDE SEQUENCE [LARGE SCALE GENOMIC DNA]</scope>
    <source>
        <strain evidence="10 11">NIES-3715</strain>
    </source>
</reference>
<evidence type="ECO:0000256" key="3">
    <source>
        <dbReference type="ARBA" id="ARBA00009077"/>
    </source>
</evidence>
<dbReference type="InterPro" id="IPR000277">
    <property type="entry name" value="Cys/Met-Metab_PyrdxlP-dep_enz"/>
</dbReference>
<keyword evidence="6" id="KW-0198">Cysteine biosynthesis</keyword>
<dbReference type="PANTHER" id="PTHR11808">
    <property type="entry name" value="TRANS-SULFURATION ENZYME FAMILY MEMBER"/>
    <property type="match status" value="1"/>
</dbReference>
<dbReference type="Gene3D" id="3.90.1150.10">
    <property type="entry name" value="Aspartate Aminotransferase, domain 1"/>
    <property type="match status" value="1"/>
</dbReference>
<dbReference type="Gene3D" id="3.40.640.10">
    <property type="entry name" value="Type I PLP-dependent aspartate aminotransferase-like (Major domain)"/>
    <property type="match status" value="1"/>
</dbReference>
<accession>A0AAD3CQM9</accession>
<name>A0AAD3CQM9_9STRA</name>
<protein>
    <recommendedName>
        <fullName evidence="4">cystathionine gamma-lyase</fullName>
        <ecNumber evidence="4">4.4.1.1</ecNumber>
    </recommendedName>
    <alternativeName>
        <fullName evidence="7">Gamma-cystathionase</fullName>
    </alternativeName>
</protein>
<evidence type="ECO:0000256" key="9">
    <source>
        <dbReference type="SAM" id="Phobius"/>
    </source>
</evidence>
<keyword evidence="11" id="KW-1185">Reference proteome</keyword>
<dbReference type="Proteomes" id="UP001054902">
    <property type="component" value="Unassembled WGS sequence"/>
</dbReference>
<dbReference type="InterPro" id="IPR015422">
    <property type="entry name" value="PyrdxlP-dep_Trfase_small"/>
</dbReference>
<evidence type="ECO:0000313" key="10">
    <source>
        <dbReference type="EMBL" id="GFH50382.1"/>
    </source>
</evidence>
<dbReference type="EMBL" id="BLLK01000038">
    <property type="protein sequence ID" value="GFH50382.1"/>
    <property type="molecule type" value="Genomic_DNA"/>
</dbReference>
<sequence>MKSKKLKETAKPLVLAAAYEGISNVTGSNAIAFGIVGAGAFAYDQMKKEKQKRKHLQDVISSPSSDSQDLDNSFHSSRSPIPSFKRRRIRSESFLNLVDLLNPVKEKTKKHITAFPNKISNKLYKLSTAPVEEIIEMDPNSHVLHEHGAEETTSSYHGHTDTTTSTSIGETIGDVRFYSHNRNVYDSEEEHTVSVSNCSSQDELLEKSSTEEDYGEITNIDSSLSKEDTDKEPTMNINPSAAFGVAAELCRKQMDRKYKLIANKEDSLTRRRFLHSLYAHAGIPSDTSDTNPLSTPIVLATNYNIRSSGAWSDDDFFYSRISNPTRDALEKVLASAEQGDMGIGELGVDGEPCQASCFASGMAAVSAVIGAASSAMANKHQGVHIVIPNTCYDESVKMIRMGTVGMSSFIRVNMLDIKSVDAALAKHPESGKILFLETPDNPLVSVCDLKALVAIARKHGAIVIVDTTWSPPLVTQVFRFGVDAVCFSCTKTMGGHSDALAGAVVTNGSTPLGREIAPTVKDMQVTLGAVASAFDSFLILRGLRTMPVRLERMCDSSMKIAQFLESHPLVEWVRYPGLKSHPQHELAKEQMDMFGQMVTWCIKGDSDAAMAFVGAVTLARRATSTGGTETLVQHQRSIEMEKITPGGIIRVSVGLENADDLIDDFSKALKCVEKVCASVKSTHST</sequence>
<comment type="pathway">
    <text evidence="2">Amino-acid biosynthesis; L-cysteine biosynthesis; L-cysteine from L-homocysteine and L-serine: step 2/2.</text>
</comment>
<dbReference type="GO" id="GO:0004123">
    <property type="term" value="F:cystathionine gamma-lyase activity"/>
    <property type="evidence" value="ECO:0007669"/>
    <property type="project" value="TreeGrafter"/>
</dbReference>
<organism evidence="10 11">
    <name type="scientific">Chaetoceros tenuissimus</name>
    <dbReference type="NCBI Taxonomy" id="426638"/>
    <lineage>
        <taxon>Eukaryota</taxon>
        <taxon>Sar</taxon>
        <taxon>Stramenopiles</taxon>
        <taxon>Ochrophyta</taxon>
        <taxon>Bacillariophyta</taxon>
        <taxon>Coscinodiscophyceae</taxon>
        <taxon>Chaetocerotophycidae</taxon>
        <taxon>Chaetocerotales</taxon>
        <taxon>Chaetocerotaceae</taxon>
        <taxon>Chaetoceros</taxon>
    </lineage>
</organism>
<evidence type="ECO:0000256" key="4">
    <source>
        <dbReference type="ARBA" id="ARBA00012085"/>
    </source>
</evidence>
<keyword evidence="9" id="KW-0812">Transmembrane</keyword>
<dbReference type="InterPro" id="IPR015421">
    <property type="entry name" value="PyrdxlP-dep_Trfase_major"/>
</dbReference>
<evidence type="ECO:0000313" key="11">
    <source>
        <dbReference type="Proteomes" id="UP001054902"/>
    </source>
</evidence>
<keyword evidence="5" id="KW-0663">Pyridoxal phosphate</keyword>
<feature type="region of interest" description="Disordered" evidence="8">
    <location>
        <begin position="188"/>
        <end position="214"/>
    </location>
</feature>
<dbReference type="InterPro" id="IPR015424">
    <property type="entry name" value="PyrdxlP-dep_Trfase"/>
</dbReference>
<keyword evidence="9" id="KW-0472">Membrane</keyword>
<keyword evidence="9" id="KW-1133">Transmembrane helix</keyword>
<proteinExistence type="inferred from homology"/>
<dbReference type="GO" id="GO:0019346">
    <property type="term" value="P:transsulfuration"/>
    <property type="evidence" value="ECO:0007669"/>
    <property type="project" value="InterPro"/>
</dbReference>
<dbReference type="GO" id="GO:0019343">
    <property type="term" value="P:cysteine biosynthetic process via cystathionine"/>
    <property type="evidence" value="ECO:0007669"/>
    <property type="project" value="TreeGrafter"/>
</dbReference>